<evidence type="ECO:0000256" key="3">
    <source>
        <dbReference type="ARBA" id="ARBA00022989"/>
    </source>
</evidence>
<dbReference type="SUPFAM" id="SSF161084">
    <property type="entry name" value="MAPEG domain-like"/>
    <property type="match status" value="1"/>
</dbReference>
<organism evidence="6 7">
    <name type="scientific">Roseovarius albus</name>
    <dbReference type="NCBI Taxonomy" id="1247867"/>
    <lineage>
        <taxon>Bacteria</taxon>
        <taxon>Pseudomonadati</taxon>
        <taxon>Pseudomonadota</taxon>
        <taxon>Alphaproteobacteria</taxon>
        <taxon>Rhodobacterales</taxon>
        <taxon>Roseobacteraceae</taxon>
        <taxon>Roseovarius</taxon>
    </lineage>
</organism>
<proteinExistence type="predicted"/>
<evidence type="ECO:0000256" key="4">
    <source>
        <dbReference type="ARBA" id="ARBA00023136"/>
    </source>
</evidence>
<evidence type="ECO:0000313" key="7">
    <source>
        <dbReference type="Proteomes" id="UP000193061"/>
    </source>
</evidence>
<dbReference type="InterPro" id="IPR023352">
    <property type="entry name" value="MAPEG-like_dom_sf"/>
</dbReference>
<feature type="transmembrane region" description="Helical" evidence="5">
    <location>
        <begin position="84"/>
        <end position="104"/>
    </location>
</feature>
<reference evidence="6 7" key="1">
    <citation type="submission" date="2017-03" db="EMBL/GenBank/DDBJ databases">
        <authorList>
            <person name="Afonso C.L."/>
            <person name="Miller P.J."/>
            <person name="Scott M.A."/>
            <person name="Spackman E."/>
            <person name="Goraichik I."/>
            <person name="Dimitrov K.M."/>
            <person name="Suarez D.L."/>
            <person name="Swayne D.E."/>
        </authorList>
    </citation>
    <scope>NUCLEOTIDE SEQUENCE [LARGE SCALE GENOMIC DNA]</scope>
    <source>
        <strain evidence="6 7">CECT 7450</strain>
    </source>
</reference>
<feature type="transmembrane region" description="Helical" evidence="5">
    <location>
        <begin position="57"/>
        <end position="78"/>
    </location>
</feature>
<feature type="transmembrane region" description="Helical" evidence="5">
    <location>
        <begin position="116"/>
        <end position="135"/>
    </location>
</feature>
<evidence type="ECO:0000256" key="2">
    <source>
        <dbReference type="ARBA" id="ARBA00022692"/>
    </source>
</evidence>
<dbReference type="AlphaFoldDB" id="A0A1X6ZFM1"/>
<evidence type="ECO:0000313" key="6">
    <source>
        <dbReference type="EMBL" id="SLN49931.1"/>
    </source>
</evidence>
<dbReference type="GO" id="GO:0016020">
    <property type="term" value="C:membrane"/>
    <property type="evidence" value="ECO:0007669"/>
    <property type="project" value="UniProtKB-SubCell"/>
</dbReference>
<evidence type="ECO:0000256" key="5">
    <source>
        <dbReference type="SAM" id="Phobius"/>
    </source>
</evidence>
<keyword evidence="2 5" id="KW-0812">Transmembrane</keyword>
<keyword evidence="3 5" id="KW-1133">Transmembrane helix</keyword>
<accession>A0A1X6ZFM1</accession>
<dbReference type="InterPro" id="IPR001129">
    <property type="entry name" value="Membr-assoc_MAPEG"/>
</dbReference>
<name>A0A1X6ZFM1_9RHOB</name>
<sequence>MEDLSQYGHAIVALAGTAIMGLVMSPLTALRKQKLGLAPGASPEQDYGLETYRWHRAYLNLSETIGFFVAVTAAAILAGVDPAFVNWLASIFFISRIALVVVHVKGIGKPNMGPRSFIYVAGWLCCLLLGLAAIGKAF</sequence>
<feature type="transmembrane region" description="Helical" evidence="5">
    <location>
        <begin position="6"/>
        <end position="24"/>
    </location>
</feature>
<dbReference type="OrthoDB" id="7744558at2"/>
<dbReference type="RefSeq" id="WP_085806076.1">
    <property type="nucleotide sequence ID" value="NZ_FWFX01000007.1"/>
</dbReference>
<dbReference type="Pfam" id="PF01124">
    <property type="entry name" value="MAPEG"/>
    <property type="match status" value="1"/>
</dbReference>
<gene>
    <name evidence="6" type="ORF">ROA7450_02463</name>
</gene>
<evidence type="ECO:0000256" key="1">
    <source>
        <dbReference type="ARBA" id="ARBA00004370"/>
    </source>
</evidence>
<dbReference type="Gene3D" id="1.20.120.550">
    <property type="entry name" value="Membrane associated eicosanoid/glutathione metabolism-like domain"/>
    <property type="match status" value="1"/>
</dbReference>
<keyword evidence="4 5" id="KW-0472">Membrane</keyword>
<dbReference type="Proteomes" id="UP000193061">
    <property type="component" value="Unassembled WGS sequence"/>
</dbReference>
<dbReference type="EMBL" id="FWFX01000007">
    <property type="protein sequence ID" value="SLN49931.1"/>
    <property type="molecule type" value="Genomic_DNA"/>
</dbReference>
<protein>
    <submittedName>
        <fullName evidence="6">MAPEG family protein</fullName>
    </submittedName>
</protein>
<comment type="subcellular location">
    <subcellularLocation>
        <location evidence="1">Membrane</location>
    </subcellularLocation>
</comment>
<keyword evidence="7" id="KW-1185">Reference proteome</keyword>